<dbReference type="PANTHER" id="PTHR31143">
    <property type="match status" value="1"/>
</dbReference>
<feature type="domain" description="N-acetyltransferase" evidence="1">
    <location>
        <begin position="140"/>
        <end position="271"/>
    </location>
</feature>
<dbReference type="RefSeq" id="WP_179237798.1">
    <property type="nucleotide sequence ID" value="NZ_JACBNQ010000007.1"/>
</dbReference>
<dbReference type="SUPFAM" id="SSF55729">
    <property type="entry name" value="Acyl-CoA N-acyltransferases (Nat)"/>
    <property type="match status" value="1"/>
</dbReference>
<dbReference type="PROSITE" id="PS51186">
    <property type="entry name" value="GNAT"/>
    <property type="match status" value="1"/>
</dbReference>
<dbReference type="Proteomes" id="UP000611629">
    <property type="component" value="Unassembled WGS sequence"/>
</dbReference>
<protein>
    <submittedName>
        <fullName evidence="2">GNAT family N-acetyltransferase</fullName>
    </submittedName>
</protein>
<name>A0A974GW50_SEDHY</name>
<organism evidence="2 3">
    <name type="scientific">Sedimentibacter hydroxybenzoicus DSM 7310</name>
    <dbReference type="NCBI Taxonomy" id="1123245"/>
    <lineage>
        <taxon>Bacteria</taxon>
        <taxon>Bacillati</taxon>
        <taxon>Bacillota</taxon>
        <taxon>Tissierellia</taxon>
        <taxon>Sedimentibacter</taxon>
    </lineage>
</organism>
<evidence type="ECO:0000313" key="3">
    <source>
        <dbReference type="Proteomes" id="UP000611629"/>
    </source>
</evidence>
<evidence type="ECO:0000259" key="1">
    <source>
        <dbReference type="PROSITE" id="PS51186"/>
    </source>
</evidence>
<evidence type="ECO:0000313" key="2">
    <source>
        <dbReference type="EMBL" id="NYB74107.1"/>
    </source>
</evidence>
<dbReference type="Gene3D" id="3.40.630.30">
    <property type="match status" value="1"/>
</dbReference>
<keyword evidence="3" id="KW-1185">Reference proteome</keyword>
<comment type="caution">
    <text evidence="2">The sequence shown here is derived from an EMBL/GenBank/DDBJ whole genome shotgun (WGS) entry which is preliminary data.</text>
</comment>
<dbReference type="Pfam" id="PF12746">
    <property type="entry name" value="GNAT_acetyltran"/>
    <property type="match status" value="1"/>
</dbReference>
<dbReference type="InterPro" id="IPR027365">
    <property type="entry name" value="GNAT_acetyltra_YdfB-like"/>
</dbReference>
<dbReference type="InterPro" id="IPR016181">
    <property type="entry name" value="Acyl_CoA_acyltransferase"/>
</dbReference>
<accession>A0A974GW50</accession>
<dbReference type="InterPro" id="IPR000182">
    <property type="entry name" value="GNAT_dom"/>
</dbReference>
<reference evidence="2" key="1">
    <citation type="submission" date="2020-07" db="EMBL/GenBank/DDBJ databases">
        <title>Genomic analysis of a strain of Sedimentibacter Hydroxybenzoicus DSM7310.</title>
        <authorList>
            <person name="Ma S."/>
        </authorList>
    </citation>
    <scope>NUCLEOTIDE SEQUENCE</scope>
    <source>
        <strain evidence="2">DSM 7310</strain>
    </source>
</reference>
<dbReference type="EMBL" id="JACBNQ010000007">
    <property type="protein sequence ID" value="NYB74107.1"/>
    <property type="molecule type" value="Genomic_DNA"/>
</dbReference>
<dbReference type="AlphaFoldDB" id="A0A974GW50"/>
<dbReference type="PANTHER" id="PTHR31143:SF2">
    <property type="entry name" value="FR47-LIKE DOMAIN-CONTAINING PROTEIN-RELATED"/>
    <property type="match status" value="1"/>
</dbReference>
<dbReference type="GO" id="GO:0016747">
    <property type="term" value="F:acyltransferase activity, transferring groups other than amino-acyl groups"/>
    <property type="evidence" value="ECO:0007669"/>
    <property type="project" value="InterPro"/>
</dbReference>
<proteinExistence type="predicted"/>
<sequence length="271" mass="31686">MIKVEKLESSNMKAVLYEDSPSFSGIVAGECKGHLWVDDTKNPSLAMAYSFAVGDYSILGEPQEESVYKQFYNFLIEDLFPKLREKNEYCFEFSTESIRMQEYMLKMFSDRIIEREDEFFYRKATKIVTKMQISNEYLIAKIDAKFIAQLEQGKYENRKFLEERLLGSWGSYHDFLNKSVAFVALYQKRIVAVIVGTARFHKIIPIDIETEEQHRKKGLASALTKCYVNECVDNQLVAQWNCVDSNVASKKTVQKAGFLFMKKKPYYWFHI</sequence>
<gene>
    <name evidence="2" type="ORF">HZF24_08120</name>
</gene>